<organism evidence="3 4">
    <name type="scientific">Microbacterium paraoxydans</name>
    <dbReference type="NCBI Taxonomy" id="199592"/>
    <lineage>
        <taxon>Bacteria</taxon>
        <taxon>Bacillati</taxon>
        <taxon>Actinomycetota</taxon>
        <taxon>Actinomycetes</taxon>
        <taxon>Micrococcales</taxon>
        <taxon>Microbacteriaceae</taxon>
        <taxon>Microbacterium</taxon>
    </lineage>
</organism>
<evidence type="ECO:0000259" key="2">
    <source>
        <dbReference type="PROSITE" id="PS51729"/>
    </source>
</evidence>
<dbReference type="eggNOG" id="COG2388">
    <property type="taxonomic scope" value="Bacteria"/>
</dbReference>
<dbReference type="RefSeq" id="WP_060922378.1">
    <property type="nucleotide sequence ID" value="NZ_LT629770.1"/>
</dbReference>
<dbReference type="AlphaFoldDB" id="A0A1H1UEY0"/>
<name>A0A1H1UEY0_9MICO</name>
<dbReference type="PROSITE" id="PS51729">
    <property type="entry name" value="GNAT_YJDJ"/>
    <property type="match status" value="1"/>
</dbReference>
<dbReference type="InterPro" id="IPR031165">
    <property type="entry name" value="GNAT_YJDJ"/>
</dbReference>
<sequence>MTDITVTRNDEASRYEIRSDDVLAGFAEFDTRPGVIRFLHTEIDPAFQGQGLAGKLAAAALTDVASTGDAIVPLCPYIAKYLKTREVPGAEIRWPQRPGSTADAPVQEESAGADEDPTGRAE</sequence>
<feature type="region of interest" description="Disordered" evidence="1">
    <location>
        <begin position="91"/>
        <end position="122"/>
    </location>
</feature>
<feature type="domain" description="N-acetyltransferase" evidence="2">
    <location>
        <begin position="7"/>
        <end position="94"/>
    </location>
</feature>
<dbReference type="PANTHER" id="PTHR31435:SF10">
    <property type="entry name" value="BSR4717 PROTEIN"/>
    <property type="match status" value="1"/>
</dbReference>
<dbReference type="Gene3D" id="3.40.630.30">
    <property type="match status" value="1"/>
</dbReference>
<reference evidence="3 4" key="1">
    <citation type="submission" date="2016-10" db="EMBL/GenBank/DDBJ databases">
        <authorList>
            <person name="de Groot N.N."/>
        </authorList>
    </citation>
    <scope>NUCLEOTIDE SEQUENCE [LARGE SCALE GENOMIC DNA]</scope>
    <source>
        <strain evidence="3 4">DSM 15019</strain>
    </source>
</reference>
<dbReference type="Proteomes" id="UP000182126">
    <property type="component" value="Chromosome I"/>
</dbReference>
<dbReference type="Pfam" id="PF14542">
    <property type="entry name" value="Acetyltransf_CG"/>
    <property type="match status" value="1"/>
</dbReference>
<gene>
    <name evidence="3" type="ORF">SAMN04489809_2481</name>
</gene>
<dbReference type="PANTHER" id="PTHR31435">
    <property type="entry name" value="PROTEIN NATD1"/>
    <property type="match status" value="1"/>
</dbReference>
<evidence type="ECO:0000313" key="3">
    <source>
        <dbReference type="EMBL" id="SDS70988.1"/>
    </source>
</evidence>
<protein>
    <recommendedName>
        <fullName evidence="2">N-acetyltransferase domain-containing protein</fullName>
    </recommendedName>
</protein>
<dbReference type="EMBL" id="LT629770">
    <property type="protein sequence ID" value="SDS70988.1"/>
    <property type="molecule type" value="Genomic_DNA"/>
</dbReference>
<dbReference type="InterPro" id="IPR016181">
    <property type="entry name" value="Acyl_CoA_acyltransferase"/>
</dbReference>
<evidence type="ECO:0000256" key="1">
    <source>
        <dbReference type="SAM" id="MobiDB-lite"/>
    </source>
</evidence>
<dbReference type="GeneID" id="36300138"/>
<evidence type="ECO:0000313" key="4">
    <source>
        <dbReference type="Proteomes" id="UP000182126"/>
    </source>
</evidence>
<proteinExistence type="predicted"/>
<accession>A0A1H1UEY0</accession>
<dbReference type="SUPFAM" id="SSF55729">
    <property type="entry name" value="Acyl-CoA N-acyltransferases (Nat)"/>
    <property type="match status" value="1"/>
</dbReference>
<dbReference type="InterPro" id="IPR045057">
    <property type="entry name" value="Gcn5-rel_NAT"/>
</dbReference>